<feature type="region of interest" description="Disordered" evidence="1">
    <location>
        <begin position="1"/>
        <end position="34"/>
    </location>
</feature>
<dbReference type="AlphaFoldDB" id="A0ABD0L0H2"/>
<proteinExistence type="predicted"/>
<evidence type="ECO:0000313" key="2">
    <source>
        <dbReference type="EMBL" id="KAK7492902.1"/>
    </source>
</evidence>
<keyword evidence="3" id="KW-1185">Reference proteome</keyword>
<comment type="caution">
    <text evidence="2">The sequence shown here is derived from an EMBL/GenBank/DDBJ whole genome shotgun (WGS) entry which is preliminary data.</text>
</comment>
<dbReference type="Proteomes" id="UP001519460">
    <property type="component" value="Unassembled WGS sequence"/>
</dbReference>
<accession>A0ABD0L0H2</accession>
<organism evidence="2 3">
    <name type="scientific">Batillaria attramentaria</name>
    <dbReference type="NCBI Taxonomy" id="370345"/>
    <lineage>
        <taxon>Eukaryota</taxon>
        <taxon>Metazoa</taxon>
        <taxon>Spiralia</taxon>
        <taxon>Lophotrochozoa</taxon>
        <taxon>Mollusca</taxon>
        <taxon>Gastropoda</taxon>
        <taxon>Caenogastropoda</taxon>
        <taxon>Sorbeoconcha</taxon>
        <taxon>Cerithioidea</taxon>
        <taxon>Batillariidae</taxon>
        <taxon>Batillaria</taxon>
    </lineage>
</organism>
<protein>
    <submittedName>
        <fullName evidence="2">Uncharacterized protein</fullName>
    </submittedName>
</protein>
<sequence>MDVHRQGEATKNHTRIPVIAHARAPKTRDGRGRSTDGVSYDRCLHLEHPCWAIGASCANIAGWECGDLAKSSREDTRK</sequence>
<dbReference type="EMBL" id="JACVVK020000098">
    <property type="protein sequence ID" value="KAK7492902.1"/>
    <property type="molecule type" value="Genomic_DNA"/>
</dbReference>
<evidence type="ECO:0000313" key="3">
    <source>
        <dbReference type="Proteomes" id="UP001519460"/>
    </source>
</evidence>
<reference evidence="2 3" key="1">
    <citation type="journal article" date="2023" name="Sci. Data">
        <title>Genome assembly of the Korean intertidal mud-creeper Batillaria attramentaria.</title>
        <authorList>
            <person name="Patra A.K."/>
            <person name="Ho P.T."/>
            <person name="Jun S."/>
            <person name="Lee S.J."/>
            <person name="Kim Y."/>
            <person name="Won Y.J."/>
        </authorList>
    </citation>
    <scope>NUCLEOTIDE SEQUENCE [LARGE SCALE GENOMIC DNA]</scope>
    <source>
        <strain evidence="2">Wonlab-2016</strain>
    </source>
</reference>
<evidence type="ECO:0000256" key="1">
    <source>
        <dbReference type="SAM" id="MobiDB-lite"/>
    </source>
</evidence>
<feature type="compositionally biased region" description="Basic and acidic residues" evidence="1">
    <location>
        <begin position="1"/>
        <end position="11"/>
    </location>
</feature>
<gene>
    <name evidence="2" type="ORF">BaRGS_00015849</name>
</gene>
<name>A0ABD0L0H2_9CAEN</name>